<evidence type="ECO:0000259" key="8">
    <source>
        <dbReference type="Pfam" id="PF04280"/>
    </source>
</evidence>
<keyword evidence="6" id="KW-0472">Membrane</keyword>
<dbReference type="InterPro" id="IPR032710">
    <property type="entry name" value="NTF2-like_dom_sf"/>
</dbReference>
<dbReference type="GO" id="GO:0030150">
    <property type="term" value="P:protein import into mitochondrial matrix"/>
    <property type="evidence" value="ECO:0007669"/>
    <property type="project" value="TreeGrafter"/>
</dbReference>
<comment type="subcellular location">
    <subcellularLocation>
        <location evidence="1">Mitochondrion inner membrane</location>
    </subcellularLocation>
</comment>
<evidence type="ECO:0000256" key="2">
    <source>
        <dbReference type="ARBA" id="ARBA00009597"/>
    </source>
</evidence>
<dbReference type="OrthoDB" id="10265990at2759"/>
<dbReference type="Pfam" id="PF04280">
    <property type="entry name" value="Tim44"/>
    <property type="match status" value="1"/>
</dbReference>
<dbReference type="EMBL" id="VXIS01000038">
    <property type="protein sequence ID" value="KAA8911237.1"/>
    <property type="molecule type" value="Genomic_DNA"/>
</dbReference>
<feature type="region of interest" description="Disordered" evidence="7">
    <location>
        <begin position="131"/>
        <end position="174"/>
    </location>
</feature>
<dbReference type="PANTHER" id="PTHR10721:SF1">
    <property type="entry name" value="MITOCHONDRIAL IMPORT INNER MEMBRANE TRANSLOCASE SUBUNIT TIM44"/>
    <property type="match status" value="1"/>
</dbReference>
<dbReference type="Proteomes" id="UP000326924">
    <property type="component" value="Unassembled WGS sequence"/>
</dbReference>
<dbReference type="InParanoid" id="A0A5J5F5F3"/>
<evidence type="ECO:0000256" key="4">
    <source>
        <dbReference type="ARBA" id="ARBA00022946"/>
    </source>
</evidence>
<evidence type="ECO:0000313" key="10">
    <source>
        <dbReference type="Proteomes" id="UP000326924"/>
    </source>
</evidence>
<feature type="domain" description="Tim44-like" evidence="8">
    <location>
        <begin position="34"/>
        <end position="121"/>
    </location>
</feature>
<protein>
    <recommendedName>
        <fullName evidence="8">Tim44-like domain-containing protein</fullName>
    </recommendedName>
</protein>
<dbReference type="PANTHER" id="PTHR10721">
    <property type="entry name" value="MITOCHONDRIAL IMPORT INNER MEMBRANE TRANSLOCASE SUBUNIT TIM44"/>
    <property type="match status" value="1"/>
</dbReference>
<keyword evidence="4" id="KW-0809">Transit peptide</keyword>
<dbReference type="SUPFAM" id="SSF54427">
    <property type="entry name" value="NTF2-like"/>
    <property type="match status" value="1"/>
</dbReference>
<evidence type="ECO:0000256" key="7">
    <source>
        <dbReference type="SAM" id="MobiDB-lite"/>
    </source>
</evidence>
<accession>A0A5J5F5F3</accession>
<evidence type="ECO:0000256" key="5">
    <source>
        <dbReference type="ARBA" id="ARBA00023128"/>
    </source>
</evidence>
<dbReference type="GO" id="GO:0005743">
    <property type="term" value="C:mitochondrial inner membrane"/>
    <property type="evidence" value="ECO:0007669"/>
    <property type="project" value="UniProtKB-SubCell"/>
</dbReference>
<evidence type="ECO:0000256" key="1">
    <source>
        <dbReference type="ARBA" id="ARBA00004273"/>
    </source>
</evidence>
<name>A0A5J5F5F3_9PEZI</name>
<dbReference type="AlphaFoldDB" id="A0A5J5F5F3"/>
<comment type="caution">
    <text evidence="9">The sequence shown here is derived from an EMBL/GenBank/DDBJ whole genome shotgun (WGS) entry which is preliminary data.</text>
</comment>
<evidence type="ECO:0000313" key="9">
    <source>
        <dbReference type="EMBL" id="KAA8911237.1"/>
    </source>
</evidence>
<sequence length="174" mass="19615">MAANLSEAGGAQASEQAAILLTAWRGFFAVNETAMVIRKMPEIDPNVQLEPFMREVLDAYVKDDVKTLKSWLSDARHSVHAALTKQYTTNVLMSDGKILDIRNVDVLQARYPGPGRYPSIHRDMQGQQRIRAPRSEDEGAQGWHGIQGAAGHLRHRKSRDWRTTLQTPRRTERG</sequence>
<gene>
    <name evidence="9" type="ORF">FN846DRAFT_1002264</name>
</gene>
<comment type="similarity">
    <text evidence="2">Belongs to the Tim44 family.</text>
</comment>
<evidence type="ECO:0000256" key="3">
    <source>
        <dbReference type="ARBA" id="ARBA00022792"/>
    </source>
</evidence>
<evidence type="ECO:0000256" key="6">
    <source>
        <dbReference type="ARBA" id="ARBA00023136"/>
    </source>
</evidence>
<dbReference type="InterPro" id="IPR039544">
    <property type="entry name" value="Tim44-like"/>
</dbReference>
<keyword evidence="3" id="KW-0999">Mitochondrion inner membrane</keyword>
<dbReference type="Gene3D" id="3.10.450.240">
    <property type="match status" value="1"/>
</dbReference>
<dbReference type="GO" id="GO:0051087">
    <property type="term" value="F:protein-folding chaperone binding"/>
    <property type="evidence" value="ECO:0007669"/>
    <property type="project" value="TreeGrafter"/>
</dbReference>
<keyword evidence="5" id="KW-0496">Mitochondrion</keyword>
<reference evidence="9 10" key="1">
    <citation type="submission" date="2019-09" db="EMBL/GenBank/DDBJ databases">
        <title>Draft genome of the ectomycorrhizal ascomycete Sphaerosporella brunnea.</title>
        <authorList>
            <consortium name="DOE Joint Genome Institute"/>
            <person name="Benucci G.M."/>
            <person name="Marozzi G."/>
            <person name="Antonielli L."/>
            <person name="Sanchez S."/>
            <person name="Marco P."/>
            <person name="Wang X."/>
            <person name="Falini L.B."/>
            <person name="Barry K."/>
            <person name="Haridas S."/>
            <person name="Lipzen A."/>
            <person name="Labutti K."/>
            <person name="Grigoriev I.V."/>
            <person name="Murat C."/>
            <person name="Martin F."/>
            <person name="Albertini E."/>
            <person name="Donnini D."/>
            <person name="Bonito G."/>
        </authorList>
    </citation>
    <scope>NUCLEOTIDE SEQUENCE [LARGE SCALE GENOMIC DNA]</scope>
    <source>
        <strain evidence="9 10">Sb_GMNB300</strain>
    </source>
</reference>
<organism evidence="9 10">
    <name type="scientific">Sphaerosporella brunnea</name>
    <dbReference type="NCBI Taxonomy" id="1250544"/>
    <lineage>
        <taxon>Eukaryota</taxon>
        <taxon>Fungi</taxon>
        <taxon>Dikarya</taxon>
        <taxon>Ascomycota</taxon>
        <taxon>Pezizomycotina</taxon>
        <taxon>Pezizomycetes</taxon>
        <taxon>Pezizales</taxon>
        <taxon>Pyronemataceae</taxon>
        <taxon>Sphaerosporella</taxon>
    </lineage>
</organism>
<dbReference type="InterPro" id="IPR007379">
    <property type="entry name" value="Tim44-like_dom"/>
</dbReference>
<keyword evidence="10" id="KW-1185">Reference proteome</keyword>
<proteinExistence type="inferred from homology"/>